<name>A0A512C0Q5_9HYPH</name>
<keyword evidence="2" id="KW-1185">Reference proteome</keyword>
<proteinExistence type="predicted"/>
<organism evidence="1 2">
    <name type="scientific">Microvirga aerophila</name>
    <dbReference type="NCBI Taxonomy" id="670291"/>
    <lineage>
        <taxon>Bacteria</taxon>
        <taxon>Pseudomonadati</taxon>
        <taxon>Pseudomonadota</taxon>
        <taxon>Alphaproteobacteria</taxon>
        <taxon>Hyphomicrobiales</taxon>
        <taxon>Methylobacteriaceae</taxon>
        <taxon>Microvirga</taxon>
    </lineage>
</organism>
<protein>
    <submittedName>
        <fullName evidence="1">Uncharacterized protein</fullName>
    </submittedName>
</protein>
<dbReference type="AlphaFoldDB" id="A0A512C0Q5"/>
<dbReference type="Proteomes" id="UP000321085">
    <property type="component" value="Unassembled WGS sequence"/>
</dbReference>
<comment type="caution">
    <text evidence="1">The sequence shown here is derived from an EMBL/GenBank/DDBJ whole genome shotgun (WGS) entry which is preliminary data.</text>
</comment>
<evidence type="ECO:0000313" key="2">
    <source>
        <dbReference type="Proteomes" id="UP000321085"/>
    </source>
</evidence>
<sequence length="115" mass="12910">MLKRTRDYSQWPDVTALTREALQNENLFEDSGPQWFIGKAQRPAQTAGQAQGEREKIIKRVRRDAPDDLAAQAIADRLDSCMPDQRCMSGGCTECGRAYARWFVASTVALLGDME</sequence>
<dbReference type="EMBL" id="BJYU01000125">
    <property type="protein sequence ID" value="GEO17783.1"/>
    <property type="molecule type" value="Genomic_DNA"/>
</dbReference>
<gene>
    <name evidence="1" type="ORF">MAE02_54790</name>
</gene>
<evidence type="ECO:0000313" key="1">
    <source>
        <dbReference type="EMBL" id="GEO17783.1"/>
    </source>
</evidence>
<reference evidence="1 2" key="1">
    <citation type="submission" date="2019-07" db="EMBL/GenBank/DDBJ databases">
        <title>Whole genome shotgun sequence of Microvirga aerophila NBRC 106136.</title>
        <authorList>
            <person name="Hosoyama A."/>
            <person name="Uohara A."/>
            <person name="Ohji S."/>
            <person name="Ichikawa N."/>
        </authorList>
    </citation>
    <scope>NUCLEOTIDE SEQUENCE [LARGE SCALE GENOMIC DNA]</scope>
    <source>
        <strain evidence="1 2">NBRC 106136</strain>
    </source>
</reference>
<accession>A0A512C0Q5</accession>